<comment type="caution">
    <text evidence="2">The sequence shown here is derived from an EMBL/GenBank/DDBJ whole genome shotgun (WGS) entry which is preliminary data.</text>
</comment>
<keyword evidence="1" id="KW-0472">Membrane</keyword>
<evidence type="ECO:0000313" key="2">
    <source>
        <dbReference type="EMBL" id="RZM82531.1"/>
    </source>
</evidence>
<protein>
    <submittedName>
        <fullName evidence="2">Uncharacterized protein</fullName>
    </submittedName>
</protein>
<keyword evidence="1" id="KW-1133">Transmembrane helix</keyword>
<reference evidence="2 3" key="1">
    <citation type="submission" date="2018-11" db="EMBL/GenBank/DDBJ databases">
        <title>Whole genome sequencing of an environmental sample.</title>
        <authorList>
            <person name="Sarangi A.N."/>
            <person name="Singh D."/>
            <person name="Tripathy S."/>
        </authorList>
    </citation>
    <scope>NUCLEOTIDE SEQUENCE [LARGE SCALE GENOMIC DNA]</scope>
    <source>
        <strain evidence="2 3">Lakshadweep</strain>
    </source>
</reference>
<keyword evidence="1" id="KW-0812">Transmembrane</keyword>
<evidence type="ECO:0000256" key="1">
    <source>
        <dbReference type="SAM" id="Phobius"/>
    </source>
</evidence>
<evidence type="ECO:0000313" key="3">
    <source>
        <dbReference type="Proteomes" id="UP000292459"/>
    </source>
</evidence>
<dbReference type="EMBL" id="QVFV01000001">
    <property type="protein sequence ID" value="RZM82531.1"/>
    <property type="molecule type" value="Genomic_DNA"/>
</dbReference>
<dbReference type="OrthoDB" id="3723110at2"/>
<accession>A0A4Q7EG08</accession>
<dbReference type="RefSeq" id="WP_052288260.1">
    <property type="nucleotide sequence ID" value="NZ_QVFV01000001.1"/>
</dbReference>
<dbReference type="AlphaFoldDB" id="A0A4Q7EG08"/>
<sequence length="223" mass="24448">MGSPFWQIRYRRLARSLVWGVVGMTVFTACVTPPYIPDESSEDSGMTEPMPPEMVPASVSDRVLEQAATDLQLPISDLSILRFNQEVWSDGCLGLGRPDEGCLQALVPGWQVEVVHHDTSDFYRTDADGTAIRRSPLDNNLPPSITAKVLDLAATETGISAQQLQVTAAEPRVWDGCLGIAKPDTVCTEIAIFGWRAIVEGNGEMLVYHTDMTGDDIRLNDLE</sequence>
<feature type="transmembrane region" description="Helical" evidence="1">
    <location>
        <begin position="17"/>
        <end position="36"/>
    </location>
</feature>
<proteinExistence type="predicted"/>
<name>A0A4Q7EG08_9CYAN</name>
<gene>
    <name evidence="2" type="ORF">DYY88_04635</name>
</gene>
<keyword evidence="3" id="KW-1185">Reference proteome</keyword>
<organism evidence="2 3">
    <name type="scientific">Leptolyngbya iicbica LK</name>
    <dbReference type="NCBI Taxonomy" id="2294035"/>
    <lineage>
        <taxon>Bacteria</taxon>
        <taxon>Bacillati</taxon>
        <taxon>Cyanobacteriota</taxon>
        <taxon>Cyanophyceae</taxon>
        <taxon>Leptolyngbyales</taxon>
        <taxon>Leptolyngbyaceae</taxon>
        <taxon>Leptolyngbya group</taxon>
        <taxon>Leptolyngbya</taxon>
        <taxon>Leptolyngbya iicbica</taxon>
    </lineage>
</organism>
<dbReference type="Proteomes" id="UP000292459">
    <property type="component" value="Unassembled WGS sequence"/>
</dbReference>